<keyword evidence="3 5" id="KW-1133">Transmembrane helix</keyword>
<dbReference type="RefSeq" id="WP_235066028.1">
    <property type="nucleotide sequence ID" value="NZ_JAKFGM010000001.1"/>
</dbReference>
<dbReference type="Proteomes" id="UP001139410">
    <property type="component" value="Unassembled WGS sequence"/>
</dbReference>
<evidence type="ECO:0000313" key="7">
    <source>
        <dbReference type="Proteomes" id="UP001139410"/>
    </source>
</evidence>
<sequence length="161" mass="17855">MWPSIALLAFVTLQRLVELPIAQANTRRLLAAGGHEVGAAHYPYIIALHAAWLSALWWLAPGRSIDIPFLALFALIEAARIWVLRTLGPRWTTRIIVVPSEQLVATGPYRFVSHPNYLVVIGEIAVLPLVFGLWQVALIFSLLNAAVLTIRIRAENHALGR</sequence>
<dbReference type="EMBL" id="JAKFGM010000001">
    <property type="protein sequence ID" value="MCF2513518.1"/>
    <property type="molecule type" value="Genomic_DNA"/>
</dbReference>
<dbReference type="Gene3D" id="1.20.120.1630">
    <property type="match status" value="1"/>
</dbReference>
<feature type="transmembrane region" description="Helical" evidence="5">
    <location>
        <begin position="41"/>
        <end position="60"/>
    </location>
</feature>
<feature type="transmembrane region" description="Helical" evidence="5">
    <location>
        <begin position="67"/>
        <end position="84"/>
    </location>
</feature>
<evidence type="ECO:0000256" key="1">
    <source>
        <dbReference type="ARBA" id="ARBA00004141"/>
    </source>
</evidence>
<dbReference type="GO" id="GO:0004671">
    <property type="term" value="F:protein C-terminal S-isoprenylcysteine carboxyl O-methyltransferase activity"/>
    <property type="evidence" value="ECO:0007669"/>
    <property type="project" value="InterPro"/>
</dbReference>
<accession>A0A9X1TWW2</accession>
<dbReference type="InterPro" id="IPR007269">
    <property type="entry name" value="ICMT_MeTrfase"/>
</dbReference>
<evidence type="ECO:0000256" key="2">
    <source>
        <dbReference type="ARBA" id="ARBA00022692"/>
    </source>
</evidence>
<dbReference type="Pfam" id="PF04140">
    <property type="entry name" value="ICMT"/>
    <property type="match status" value="1"/>
</dbReference>
<evidence type="ECO:0000313" key="6">
    <source>
        <dbReference type="EMBL" id="MCF2513518.1"/>
    </source>
</evidence>
<dbReference type="GO" id="GO:0016020">
    <property type="term" value="C:membrane"/>
    <property type="evidence" value="ECO:0007669"/>
    <property type="project" value="UniProtKB-SubCell"/>
</dbReference>
<proteinExistence type="predicted"/>
<comment type="caution">
    <text evidence="6">The sequence shown here is derived from an EMBL/GenBank/DDBJ whole genome shotgun (WGS) entry which is preliminary data.</text>
</comment>
<dbReference type="AlphaFoldDB" id="A0A9X1TWW2"/>
<evidence type="ECO:0000256" key="5">
    <source>
        <dbReference type="SAM" id="Phobius"/>
    </source>
</evidence>
<reference evidence="6" key="1">
    <citation type="submission" date="2022-01" db="EMBL/GenBank/DDBJ databases">
        <authorList>
            <person name="Jo J.-H."/>
            <person name="Im W.-T."/>
        </authorList>
    </citation>
    <scope>NUCLEOTIDE SEQUENCE</scope>
    <source>
        <strain evidence="6">G124</strain>
    </source>
</reference>
<feature type="transmembrane region" description="Helical" evidence="5">
    <location>
        <begin position="117"/>
        <end position="143"/>
    </location>
</feature>
<comment type="subcellular location">
    <subcellularLocation>
        <location evidence="1">Membrane</location>
        <topology evidence="1">Multi-pass membrane protein</topology>
    </subcellularLocation>
</comment>
<keyword evidence="2 5" id="KW-0812">Transmembrane</keyword>
<keyword evidence="4 5" id="KW-0472">Membrane</keyword>
<protein>
    <recommendedName>
        <fullName evidence="8">Isoprenylcysteine carboxyl methyltransferase</fullName>
    </recommendedName>
</protein>
<organism evidence="6 7">
    <name type="scientific">Sphingomonas cremea</name>
    <dbReference type="NCBI Taxonomy" id="2904799"/>
    <lineage>
        <taxon>Bacteria</taxon>
        <taxon>Pseudomonadati</taxon>
        <taxon>Pseudomonadota</taxon>
        <taxon>Alphaproteobacteria</taxon>
        <taxon>Sphingomonadales</taxon>
        <taxon>Sphingomonadaceae</taxon>
        <taxon>Sphingomonas</taxon>
    </lineage>
</organism>
<evidence type="ECO:0000256" key="4">
    <source>
        <dbReference type="ARBA" id="ARBA00023136"/>
    </source>
</evidence>
<name>A0A9X1TWW2_9SPHN</name>
<evidence type="ECO:0008006" key="8">
    <source>
        <dbReference type="Google" id="ProtNLM"/>
    </source>
</evidence>
<keyword evidence="7" id="KW-1185">Reference proteome</keyword>
<gene>
    <name evidence="6" type="ORF">LVY65_00325</name>
</gene>
<evidence type="ECO:0000256" key="3">
    <source>
        <dbReference type="ARBA" id="ARBA00022989"/>
    </source>
</evidence>